<name>A0ABX8S914_9ACTN</name>
<dbReference type="InterPro" id="IPR037473">
    <property type="entry name" value="Lcp-like"/>
</dbReference>
<keyword evidence="2" id="KW-1185">Reference proteome</keyword>
<organism evidence="1 2">
    <name type="scientific">Skermania pinensis</name>
    <dbReference type="NCBI Taxonomy" id="39122"/>
    <lineage>
        <taxon>Bacteria</taxon>
        <taxon>Bacillati</taxon>
        <taxon>Actinomycetota</taxon>
        <taxon>Actinomycetes</taxon>
        <taxon>Mycobacteriales</taxon>
        <taxon>Gordoniaceae</taxon>
        <taxon>Skermania</taxon>
    </lineage>
</organism>
<proteinExistence type="predicted"/>
<gene>
    <name evidence="1" type="ORF">KV203_02180</name>
</gene>
<dbReference type="Proteomes" id="UP000887023">
    <property type="component" value="Chromosome"/>
</dbReference>
<evidence type="ECO:0000313" key="2">
    <source>
        <dbReference type="Proteomes" id="UP000887023"/>
    </source>
</evidence>
<dbReference type="PANTHER" id="PTHR37539">
    <property type="entry name" value="SECRETED PROTEIN-RELATED"/>
    <property type="match status" value="1"/>
</dbReference>
<protein>
    <submittedName>
        <fullName evidence="1">DUF2236 domain-containing protein</fullName>
    </submittedName>
</protein>
<accession>A0ABX8S914</accession>
<dbReference type="EMBL" id="CP079105">
    <property type="protein sequence ID" value="QXQ14263.1"/>
    <property type="molecule type" value="Genomic_DNA"/>
</dbReference>
<dbReference type="PANTHER" id="PTHR37539:SF1">
    <property type="entry name" value="ER-BOUND OXYGENASE MPAB_MPAB'_RUBBER OXYGENASE CATALYTIC DOMAIN-CONTAINING PROTEIN"/>
    <property type="match status" value="1"/>
</dbReference>
<reference evidence="1" key="1">
    <citation type="submission" date="2021-07" db="EMBL/GenBank/DDBJ databases">
        <title>Candidatus Kaistella beijingensis sp. nov. isolated from a municipal wastewater treatment plant is involved in sludge foaming.</title>
        <authorList>
            <person name="Song Y."/>
            <person name="Liu S.-J."/>
        </authorList>
    </citation>
    <scope>NUCLEOTIDE SEQUENCE</scope>
    <source>
        <strain evidence="1">DSM 43998</strain>
    </source>
</reference>
<dbReference type="RefSeq" id="WP_066467173.1">
    <property type="nucleotide sequence ID" value="NZ_CBCRUZ010000003.1"/>
</dbReference>
<sequence>MTTYFPELDRLMQYQRELPELYGALDFDTRPYRLTTDPAVASALPGWVARREPLLADDRIVELVATATMLGDVAADPYAALSATRSVTELIELVRLACRAGLDAVPDAPPELVRFIESMTAPPDWIDMTLVADGARRSKIDAALLAPFLIRGAFVATFTNTYAALPMALTGALSGRRAARRVNETAAFFALTTLPGALDRYGPGFEAAALVRLMHSLVRCHALTRAANWDPSVYGMPVPQIDQLPAGMIQLYLMAQRALRAGRTEFTAGERAVVEFSRYRCFLLGLPEELVPATATDIVRLINARAALLRDGFDDETCGRLVRSTMDAYLRAADTRFDRLADAVEKSYSKLGFTQAFCHGSRRAAAAMGVHTGPADYARVAVTAPFIVGRVLAVGLAVRNRRLRPLVDRYLDRTIARRLVGYGKPEYRTDAGSYAELGSAGVGVA</sequence>
<evidence type="ECO:0000313" key="1">
    <source>
        <dbReference type="EMBL" id="QXQ14263.1"/>
    </source>
</evidence>